<dbReference type="InterPro" id="IPR015590">
    <property type="entry name" value="Aldehyde_DH_dom"/>
</dbReference>
<dbReference type="HOGENOM" id="CLU_005391_0_2_6"/>
<evidence type="ECO:0000259" key="5">
    <source>
        <dbReference type="Pfam" id="PF00171"/>
    </source>
</evidence>
<dbReference type="InterPro" id="IPR029510">
    <property type="entry name" value="Ald_DH_CS_GLU"/>
</dbReference>
<dbReference type="FunFam" id="3.40.309.10:FF:000012">
    <property type="entry name" value="Betaine aldehyde dehydrogenase"/>
    <property type="match status" value="1"/>
</dbReference>
<comment type="similarity">
    <text evidence="1 4">Belongs to the aldehyde dehydrogenase family.</text>
</comment>
<dbReference type="PANTHER" id="PTHR11699">
    <property type="entry name" value="ALDEHYDE DEHYDROGENASE-RELATED"/>
    <property type="match status" value="1"/>
</dbReference>
<name>A6VZV8_MARMS</name>
<dbReference type="Gene3D" id="3.40.605.10">
    <property type="entry name" value="Aldehyde Dehydrogenase, Chain A, domain 1"/>
    <property type="match status" value="1"/>
</dbReference>
<dbReference type="STRING" id="400668.Mmwyl1_3077"/>
<reference evidence="6" key="1">
    <citation type="submission" date="2007-06" db="EMBL/GenBank/DDBJ databases">
        <title>Complete sequence of Marinomonas sp. MWYL1.</title>
        <authorList>
            <consortium name="US DOE Joint Genome Institute"/>
            <person name="Copeland A."/>
            <person name="Lucas S."/>
            <person name="Lapidus A."/>
            <person name="Barry K."/>
            <person name="Glavina del Rio T."/>
            <person name="Dalin E."/>
            <person name="Tice H."/>
            <person name="Pitluck S."/>
            <person name="Kiss H."/>
            <person name="Brettin T."/>
            <person name="Bruce D."/>
            <person name="Detter J.C."/>
            <person name="Han C."/>
            <person name="Schmutz J."/>
            <person name="Larimer F."/>
            <person name="Land M."/>
            <person name="Hauser L."/>
            <person name="Kyrpides N."/>
            <person name="Kim E."/>
            <person name="Johnston A.W.B."/>
            <person name="Todd J.D."/>
            <person name="Rogers R."/>
            <person name="Wexler M."/>
            <person name="Bond P.L."/>
            <person name="Li Y."/>
            <person name="Richardson P."/>
        </authorList>
    </citation>
    <scope>NUCLEOTIDE SEQUENCE [LARGE SCALE GENOMIC DNA]</scope>
    <source>
        <strain evidence="6">MWYL1</strain>
    </source>
</reference>
<keyword evidence="2 4" id="KW-0560">Oxidoreductase</keyword>
<dbReference type="PROSITE" id="PS00687">
    <property type="entry name" value="ALDEHYDE_DEHYDR_GLU"/>
    <property type="match status" value="1"/>
</dbReference>
<feature type="active site" evidence="3">
    <location>
        <position position="265"/>
    </location>
</feature>
<evidence type="ECO:0000313" key="6">
    <source>
        <dbReference type="EMBL" id="ABR71987.1"/>
    </source>
</evidence>
<organism evidence="6">
    <name type="scientific">Marinomonas sp. (strain MWYL1)</name>
    <dbReference type="NCBI Taxonomy" id="400668"/>
    <lineage>
        <taxon>Bacteria</taxon>
        <taxon>Pseudomonadati</taxon>
        <taxon>Pseudomonadota</taxon>
        <taxon>Gammaproteobacteria</taxon>
        <taxon>Oceanospirillales</taxon>
        <taxon>Oceanospirillaceae</taxon>
        <taxon>Marinomonas</taxon>
    </lineage>
</organism>
<proteinExistence type="inferred from homology"/>
<dbReference type="Gene3D" id="3.40.309.10">
    <property type="entry name" value="Aldehyde Dehydrogenase, Chain A, domain 2"/>
    <property type="match status" value="1"/>
</dbReference>
<dbReference type="EMBL" id="CP000749">
    <property type="protein sequence ID" value="ABR71987.1"/>
    <property type="molecule type" value="Genomic_DNA"/>
</dbReference>
<dbReference type="InterPro" id="IPR016161">
    <property type="entry name" value="Ald_DH/histidinol_DH"/>
</dbReference>
<dbReference type="KEGG" id="mmw:Mmwyl1_3077"/>
<feature type="domain" description="Aldehyde dehydrogenase" evidence="5">
    <location>
        <begin position="33"/>
        <end position="491"/>
    </location>
</feature>
<dbReference type="AlphaFoldDB" id="A6VZV8"/>
<protein>
    <submittedName>
        <fullName evidence="6">Aldehyde dehydrogenase</fullName>
    </submittedName>
</protein>
<evidence type="ECO:0000256" key="3">
    <source>
        <dbReference type="PROSITE-ProRule" id="PRU10007"/>
    </source>
</evidence>
<sequence length="500" mass="53786">MKREEGNCMTSFNPADVRLPYSHFIGGKAINSGEKMDVIRPSDGQAYASISIADMDLVDHAVENAWQAFKQSNWATQSPRDRAKVMKRWADLIAADVAVLAPLEAMGSTRPISAATQWDIPFCAEGIRFFAEYADKCGGEVIPTANGSLGMTITEPYGVIGAIAPWNFPLVMASWKIAPAMAAGNAVVLKPSEMTPFSVVRLAELAIEAGIPPGIFNVVQGDGLVGDAICRHPRISKVTFTGSTKTGALIMKACAETGTKPVTLELGGKSPQLVFDDIKNIDKVARRIAGAITTNAGQVCVAGSRLLVQKGIAEQLVSRISEIFSEMVSGPTWQDNTTLSPIISAKEVGRIDGVVQRTVQQGGEVLVGGCPLNKDNHFFYTPTILTNVNMSMEAVRDEIFGPVLCVETFETEDEALNLASHPSYGLSAGLHTADLNRAMRMVKALEAGTVWVNRYGRSWDFAIPTGGFKSSGIGKDLGRYAYEANQKTKSVLIDFTEDDE</sequence>
<dbReference type="Pfam" id="PF00171">
    <property type="entry name" value="Aldedh"/>
    <property type="match status" value="1"/>
</dbReference>
<dbReference type="eggNOG" id="COG1012">
    <property type="taxonomic scope" value="Bacteria"/>
</dbReference>
<evidence type="ECO:0000256" key="2">
    <source>
        <dbReference type="ARBA" id="ARBA00023002"/>
    </source>
</evidence>
<dbReference type="GO" id="GO:0004030">
    <property type="term" value="F:aldehyde dehydrogenase [NAD(P)+] activity"/>
    <property type="evidence" value="ECO:0007669"/>
    <property type="project" value="UniProtKB-ARBA"/>
</dbReference>
<gene>
    <name evidence="6" type="ordered locus">Mmwyl1_3077</name>
</gene>
<dbReference type="SUPFAM" id="SSF53720">
    <property type="entry name" value="ALDH-like"/>
    <property type="match status" value="1"/>
</dbReference>
<dbReference type="InterPro" id="IPR016163">
    <property type="entry name" value="Ald_DH_C"/>
</dbReference>
<evidence type="ECO:0000256" key="1">
    <source>
        <dbReference type="ARBA" id="ARBA00009986"/>
    </source>
</evidence>
<accession>A6VZV8</accession>
<evidence type="ECO:0000256" key="4">
    <source>
        <dbReference type="RuleBase" id="RU003345"/>
    </source>
</evidence>
<dbReference type="FunFam" id="3.40.605.10:FF:000001">
    <property type="entry name" value="Aldehyde dehydrogenase 1"/>
    <property type="match status" value="1"/>
</dbReference>
<dbReference type="InterPro" id="IPR016162">
    <property type="entry name" value="Ald_DH_N"/>
</dbReference>